<dbReference type="EMBL" id="CP027306">
    <property type="protein sequence ID" value="AXE82831.1"/>
    <property type="molecule type" value="Genomic_DNA"/>
</dbReference>
<sequence length="239" mass="25903">MDEDLRAATLAAGPLLLRPWLPDDMPAVIEAYRDPAMRAMLRMLVTDEAEAQHWLRVQQEGRESGSRFSFAVVDRDHSDELVGNVALKYLAPGSVSAEVGYWTTARARGRGIAPRALGALTDWAFEAFAGDGLARLDLLHQVNNEASCRVAEKSGYGFAEVLPARPPWLLDGHRHARGRTGGVRQPSLSSIAEQAQLSRPHGESEPVRRSRTLPQSTVTPSTAHRAGSAGTAGGRATHR</sequence>
<reference evidence="3 4" key="1">
    <citation type="journal article" date="2018" name="Front. Microbiol.">
        <title>Genome Sequencing of Streptomyces atratus SCSIOZH16 and Activation Production of Nocardamine via Metabolic Engineering.</title>
        <authorList>
            <person name="Li Y."/>
            <person name="Zhang C."/>
            <person name="Liu C."/>
            <person name="Ju J."/>
            <person name="Ma J."/>
        </authorList>
    </citation>
    <scope>NUCLEOTIDE SEQUENCE [LARGE SCALE GENOMIC DNA]</scope>
    <source>
        <strain evidence="3 4">SCSIO_ZH16</strain>
    </source>
</reference>
<evidence type="ECO:0000313" key="4">
    <source>
        <dbReference type="Proteomes" id="UP000252698"/>
    </source>
</evidence>
<evidence type="ECO:0000313" key="3">
    <source>
        <dbReference type="EMBL" id="AXE82831.1"/>
    </source>
</evidence>
<proteinExistence type="predicted"/>
<evidence type="ECO:0000259" key="2">
    <source>
        <dbReference type="PROSITE" id="PS51186"/>
    </source>
</evidence>
<feature type="compositionally biased region" description="Polar residues" evidence="1">
    <location>
        <begin position="186"/>
        <end position="197"/>
    </location>
</feature>
<dbReference type="GO" id="GO:0008999">
    <property type="term" value="F:protein-N-terminal-alanine acetyltransferase activity"/>
    <property type="evidence" value="ECO:0007669"/>
    <property type="project" value="TreeGrafter"/>
</dbReference>
<dbReference type="KEGG" id="sata:C5746_16165"/>
<protein>
    <submittedName>
        <fullName evidence="3">GNAT family N-acetyltransferase</fullName>
    </submittedName>
</protein>
<accession>A0A2Z5JQR3</accession>
<feature type="domain" description="N-acetyltransferase" evidence="2">
    <location>
        <begin position="15"/>
        <end position="176"/>
    </location>
</feature>
<dbReference type="InterPro" id="IPR051908">
    <property type="entry name" value="Ribosomal_N-acetyltransferase"/>
</dbReference>
<evidence type="ECO:0000256" key="1">
    <source>
        <dbReference type="SAM" id="MobiDB-lite"/>
    </source>
</evidence>
<dbReference type="InterPro" id="IPR016181">
    <property type="entry name" value="Acyl_CoA_acyltransferase"/>
</dbReference>
<dbReference type="PANTHER" id="PTHR43441:SF10">
    <property type="entry name" value="ACETYLTRANSFERASE"/>
    <property type="match status" value="1"/>
</dbReference>
<organism evidence="3 4">
    <name type="scientific">Streptomyces atratus</name>
    <dbReference type="NCBI Taxonomy" id="1893"/>
    <lineage>
        <taxon>Bacteria</taxon>
        <taxon>Bacillati</taxon>
        <taxon>Actinomycetota</taxon>
        <taxon>Actinomycetes</taxon>
        <taxon>Kitasatosporales</taxon>
        <taxon>Streptomycetaceae</taxon>
        <taxon>Streptomyces</taxon>
    </lineage>
</organism>
<name>A0A2Z5JQR3_STRAR</name>
<dbReference type="GO" id="GO:0005737">
    <property type="term" value="C:cytoplasm"/>
    <property type="evidence" value="ECO:0007669"/>
    <property type="project" value="TreeGrafter"/>
</dbReference>
<dbReference type="Proteomes" id="UP000252698">
    <property type="component" value="Chromosome"/>
</dbReference>
<feature type="region of interest" description="Disordered" evidence="1">
    <location>
        <begin position="172"/>
        <end position="239"/>
    </location>
</feature>
<dbReference type="PROSITE" id="PS51186">
    <property type="entry name" value="GNAT"/>
    <property type="match status" value="1"/>
</dbReference>
<dbReference type="GO" id="GO:1990189">
    <property type="term" value="F:protein N-terminal-serine acetyltransferase activity"/>
    <property type="evidence" value="ECO:0007669"/>
    <property type="project" value="TreeGrafter"/>
</dbReference>
<dbReference type="AlphaFoldDB" id="A0A2Z5JQR3"/>
<gene>
    <name evidence="3" type="ORF">C5746_16165</name>
</gene>
<dbReference type="RefSeq" id="WP_114249055.1">
    <property type="nucleotide sequence ID" value="NZ_CP027306.1"/>
</dbReference>
<dbReference type="InterPro" id="IPR000182">
    <property type="entry name" value="GNAT_dom"/>
</dbReference>
<keyword evidence="3" id="KW-0808">Transferase</keyword>
<dbReference type="Gene3D" id="3.40.630.30">
    <property type="match status" value="1"/>
</dbReference>
<dbReference type="Pfam" id="PF13302">
    <property type="entry name" value="Acetyltransf_3"/>
    <property type="match status" value="1"/>
</dbReference>
<dbReference type="PANTHER" id="PTHR43441">
    <property type="entry name" value="RIBOSOMAL-PROTEIN-SERINE ACETYLTRANSFERASE"/>
    <property type="match status" value="1"/>
</dbReference>
<dbReference type="GeneID" id="95520000"/>
<dbReference type="SUPFAM" id="SSF55729">
    <property type="entry name" value="Acyl-CoA N-acyltransferases (Nat)"/>
    <property type="match status" value="1"/>
</dbReference>